<evidence type="ECO:0000256" key="2">
    <source>
        <dbReference type="ARBA" id="ARBA00006100"/>
    </source>
</evidence>
<evidence type="ECO:0000256" key="7">
    <source>
        <dbReference type="ARBA" id="ARBA00023004"/>
    </source>
</evidence>
<feature type="domain" description="Radical SAM core" evidence="11">
    <location>
        <begin position="1"/>
        <end position="235"/>
    </location>
</feature>
<comment type="caution">
    <text evidence="12">The sequence shown here is derived from an EMBL/GenBank/DDBJ whole genome shotgun (WGS) entry which is preliminary data.</text>
</comment>
<evidence type="ECO:0000256" key="8">
    <source>
        <dbReference type="ARBA" id="ARBA00023014"/>
    </source>
</evidence>
<keyword evidence="8 10" id="KW-0411">Iron-sulfur</keyword>
<keyword evidence="13" id="KW-1185">Reference proteome</keyword>
<evidence type="ECO:0000313" key="12">
    <source>
        <dbReference type="EMBL" id="GGX42933.1"/>
    </source>
</evidence>
<dbReference type="InterPro" id="IPR006638">
    <property type="entry name" value="Elp3/MiaA/NifB-like_rSAM"/>
</dbReference>
<dbReference type="PANTHER" id="PTHR13932">
    <property type="entry name" value="COPROPORPHYRINIGEN III OXIDASE"/>
    <property type="match status" value="1"/>
</dbReference>
<dbReference type="GO" id="GO:0004109">
    <property type="term" value="F:coproporphyrinogen oxidase activity"/>
    <property type="evidence" value="ECO:0007669"/>
    <property type="project" value="InterPro"/>
</dbReference>
<dbReference type="SMART" id="SM00729">
    <property type="entry name" value="Elp3"/>
    <property type="match status" value="1"/>
</dbReference>
<dbReference type="InterPro" id="IPR034505">
    <property type="entry name" value="Coproporphyrinogen-III_oxidase"/>
</dbReference>
<evidence type="ECO:0000256" key="5">
    <source>
        <dbReference type="ARBA" id="ARBA00022691"/>
    </source>
</evidence>
<dbReference type="InterPro" id="IPR004559">
    <property type="entry name" value="HemW-like"/>
</dbReference>
<evidence type="ECO:0000256" key="1">
    <source>
        <dbReference type="ARBA" id="ARBA00001966"/>
    </source>
</evidence>
<dbReference type="AlphaFoldDB" id="A0A918N6D8"/>
<evidence type="ECO:0000256" key="3">
    <source>
        <dbReference type="ARBA" id="ARBA00017228"/>
    </source>
</evidence>
<keyword evidence="5 10" id="KW-0949">S-adenosyl-L-methionine</keyword>
<dbReference type="InterPro" id="IPR010723">
    <property type="entry name" value="HemN_C"/>
</dbReference>
<dbReference type="Pfam" id="PF06969">
    <property type="entry name" value="HemN_C"/>
    <property type="match status" value="1"/>
</dbReference>
<dbReference type="SUPFAM" id="SSF102114">
    <property type="entry name" value="Radical SAM enzymes"/>
    <property type="match status" value="1"/>
</dbReference>
<name>A0A918N6D8_9GAMM</name>
<gene>
    <name evidence="12" type="ORF">GCM10007392_06970</name>
</gene>
<accession>A0A918N6D8</accession>
<keyword evidence="9 10" id="KW-0143">Chaperone</keyword>
<dbReference type="RefSeq" id="WP_189607111.1">
    <property type="nucleotide sequence ID" value="NZ_BMXR01000002.1"/>
</dbReference>
<dbReference type="Gene3D" id="3.20.20.70">
    <property type="entry name" value="Aldolase class I"/>
    <property type="match status" value="1"/>
</dbReference>
<evidence type="ECO:0000259" key="11">
    <source>
        <dbReference type="PROSITE" id="PS51918"/>
    </source>
</evidence>
<comment type="similarity">
    <text evidence="2">Belongs to the anaerobic coproporphyrinogen-III oxidase family. HemW subfamily.</text>
</comment>
<dbReference type="InterPro" id="IPR058240">
    <property type="entry name" value="rSAM_sf"/>
</dbReference>
<reference evidence="12" key="2">
    <citation type="submission" date="2020-09" db="EMBL/GenBank/DDBJ databases">
        <authorList>
            <person name="Sun Q."/>
            <person name="Kim S."/>
        </authorList>
    </citation>
    <scope>NUCLEOTIDE SEQUENCE</scope>
    <source>
        <strain evidence="12">KCTC 22169</strain>
    </source>
</reference>
<keyword evidence="10" id="KW-0963">Cytoplasm</keyword>
<reference evidence="12" key="1">
    <citation type="journal article" date="2014" name="Int. J. Syst. Evol. Microbiol.">
        <title>Complete genome sequence of Corynebacterium casei LMG S-19264T (=DSM 44701T), isolated from a smear-ripened cheese.</title>
        <authorList>
            <consortium name="US DOE Joint Genome Institute (JGI-PGF)"/>
            <person name="Walter F."/>
            <person name="Albersmeier A."/>
            <person name="Kalinowski J."/>
            <person name="Ruckert C."/>
        </authorList>
    </citation>
    <scope>NUCLEOTIDE SEQUENCE</scope>
    <source>
        <strain evidence="12">KCTC 22169</strain>
    </source>
</reference>
<evidence type="ECO:0000256" key="6">
    <source>
        <dbReference type="ARBA" id="ARBA00022723"/>
    </source>
</evidence>
<dbReference type="PROSITE" id="PS51918">
    <property type="entry name" value="RADICAL_SAM"/>
    <property type="match status" value="1"/>
</dbReference>
<evidence type="ECO:0000313" key="13">
    <source>
        <dbReference type="Proteomes" id="UP000626148"/>
    </source>
</evidence>
<proteinExistence type="inferred from homology"/>
<dbReference type="GO" id="GO:0051539">
    <property type="term" value="F:4 iron, 4 sulfur cluster binding"/>
    <property type="evidence" value="ECO:0007669"/>
    <property type="project" value="UniProtKB-UniRule"/>
</dbReference>
<dbReference type="Proteomes" id="UP000626148">
    <property type="component" value="Unassembled WGS sequence"/>
</dbReference>
<evidence type="ECO:0000256" key="10">
    <source>
        <dbReference type="RuleBase" id="RU364116"/>
    </source>
</evidence>
<dbReference type="SFLD" id="SFLDG01065">
    <property type="entry name" value="anaerobic_coproporphyrinogen-I"/>
    <property type="match status" value="1"/>
</dbReference>
<dbReference type="InterPro" id="IPR013785">
    <property type="entry name" value="Aldolase_TIM"/>
</dbReference>
<dbReference type="PANTHER" id="PTHR13932:SF5">
    <property type="entry name" value="RADICAL S-ADENOSYL METHIONINE DOMAIN-CONTAINING PROTEIN 1, MITOCHONDRIAL"/>
    <property type="match status" value="1"/>
</dbReference>
<protein>
    <recommendedName>
        <fullName evidence="3 10">Heme chaperone HemW</fullName>
    </recommendedName>
</protein>
<comment type="subcellular location">
    <subcellularLocation>
        <location evidence="10">Cytoplasm</location>
    </subcellularLocation>
</comment>
<dbReference type="SFLD" id="SFLDF00288">
    <property type="entry name" value="HemN-like__clustered_with_nucl"/>
    <property type="match status" value="1"/>
</dbReference>
<dbReference type="InterPro" id="IPR007197">
    <property type="entry name" value="rSAM"/>
</dbReference>
<dbReference type="SFLD" id="SFLDS00029">
    <property type="entry name" value="Radical_SAM"/>
    <property type="match status" value="1"/>
</dbReference>
<dbReference type="Pfam" id="PF04055">
    <property type="entry name" value="Radical_SAM"/>
    <property type="match status" value="1"/>
</dbReference>
<dbReference type="NCBIfam" id="TIGR00539">
    <property type="entry name" value="hemN_rel"/>
    <property type="match status" value="1"/>
</dbReference>
<dbReference type="CDD" id="cd01335">
    <property type="entry name" value="Radical_SAM"/>
    <property type="match status" value="1"/>
</dbReference>
<keyword evidence="7 10" id="KW-0408">Iron</keyword>
<dbReference type="GO" id="GO:0006779">
    <property type="term" value="P:porphyrin-containing compound biosynthetic process"/>
    <property type="evidence" value="ECO:0007669"/>
    <property type="project" value="InterPro"/>
</dbReference>
<evidence type="ECO:0000256" key="4">
    <source>
        <dbReference type="ARBA" id="ARBA00022617"/>
    </source>
</evidence>
<dbReference type="GO" id="GO:0005737">
    <property type="term" value="C:cytoplasm"/>
    <property type="evidence" value="ECO:0007669"/>
    <property type="project" value="UniProtKB-SubCell"/>
</dbReference>
<comment type="function">
    <text evidence="10">Probably acts as a heme chaperone, transferring heme to an unknown acceptor. Binds one molecule of heme per monomer, possibly covalently. Binds 1 [4Fe-4S] cluster. The cluster is coordinated with 3 cysteines and an exchangeable S-adenosyl-L-methionine.</text>
</comment>
<comment type="cofactor">
    <cofactor evidence="1">
        <name>[4Fe-4S] cluster</name>
        <dbReference type="ChEBI" id="CHEBI:49883"/>
    </cofactor>
</comment>
<keyword evidence="6 10" id="KW-0479">Metal-binding</keyword>
<organism evidence="12 13">
    <name type="scientific">Saccharospirillum salsuginis</name>
    <dbReference type="NCBI Taxonomy" id="418750"/>
    <lineage>
        <taxon>Bacteria</taxon>
        <taxon>Pseudomonadati</taxon>
        <taxon>Pseudomonadota</taxon>
        <taxon>Gammaproteobacteria</taxon>
        <taxon>Oceanospirillales</taxon>
        <taxon>Saccharospirillaceae</taxon>
        <taxon>Saccharospirillum</taxon>
    </lineage>
</organism>
<dbReference type="GO" id="GO:0046872">
    <property type="term" value="F:metal ion binding"/>
    <property type="evidence" value="ECO:0007669"/>
    <property type="project" value="UniProtKB-UniRule"/>
</dbReference>
<keyword evidence="4 10" id="KW-0349">Heme</keyword>
<dbReference type="SFLD" id="SFLDG01082">
    <property type="entry name" value="B12-binding_domain_containing"/>
    <property type="match status" value="1"/>
</dbReference>
<sequence>MTVQRPLSVYVHVPWCVRKCPYCDFNSHALDPELIPEAEYLTRLFEDLDQDSPLAQGRPVTSVFFGGGTPSLLSPDAIGAILERLDQRLGFAPDCEITLEANPGTVDESRFKGFRAAGVNRLSVGVQSFQAHHLQRLGRIHDPGQARHAVDRARAVGFDNFNIDLMHGLPDQTETEALDDLEQAIDLSPTHLSWYQLTIEPNTEFYRQPPVLPRDDTLWAIQEAGEARLADAGYRQYEVSAYARPGLACRHNLNYWGYGDYLGIGPGAHGKVTWPATDREPVRIVRTRKTRLPKDYLNRDRLLVRHEETVTSEDRPFDYFINTLRLVDGMPQADFEAATGLPYSDIKPTVDSQIERGLLQIHSGRLSTTPQGFLYLNDILAEWLA</sequence>
<dbReference type="EMBL" id="BMXR01000002">
    <property type="protein sequence ID" value="GGX42933.1"/>
    <property type="molecule type" value="Genomic_DNA"/>
</dbReference>
<evidence type="ECO:0000256" key="9">
    <source>
        <dbReference type="ARBA" id="ARBA00023186"/>
    </source>
</evidence>
<keyword evidence="10" id="KW-0004">4Fe-4S</keyword>
<dbReference type="SFLD" id="SFLDF00562">
    <property type="entry name" value="HemN-like__clustered_with_heat"/>
    <property type="match status" value="1"/>
</dbReference>